<keyword evidence="2" id="KW-0812">Transmembrane</keyword>
<feature type="compositionally biased region" description="Basic residues" evidence="1">
    <location>
        <begin position="13"/>
        <end position="23"/>
    </location>
</feature>
<reference evidence="3 4" key="1">
    <citation type="submission" date="2019-08" db="EMBL/GenBank/DDBJ databases">
        <title>In-depth cultivation of the pig gut microbiome towards novel bacterial diversity and tailored functional studies.</title>
        <authorList>
            <person name="Wylensek D."/>
            <person name="Hitch T.C.A."/>
            <person name="Clavel T."/>
        </authorList>
    </citation>
    <scope>NUCLEOTIDE SEQUENCE [LARGE SCALE GENOMIC DNA]</scope>
    <source>
        <strain evidence="3 4">68-1-5</strain>
    </source>
</reference>
<name>A0A6N7V1P3_9FIRM</name>
<evidence type="ECO:0000256" key="1">
    <source>
        <dbReference type="SAM" id="MobiDB-lite"/>
    </source>
</evidence>
<dbReference type="EMBL" id="VULY01000018">
    <property type="protein sequence ID" value="MSR94489.1"/>
    <property type="molecule type" value="Genomic_DNA"/>
</dbReference>
<evidence type="ECO:0000256" key="2">
    <source>
        <dbReference type="SAM" id="Phobius"/>
    </source>
</evidence>
<feature type="transmembrane region" description="Helical" evidence="2">
    <location>
        <begin position="28"/>
        <end position="50"/>
    </location>
</feature>
<protein>
    <submittedName>
        <fullName evidence="3">Uncharacterized protein</fullName>
    </submittedName>
</protein>
<feature type="region of interest" description="Disordered" evidence="1">
    <location>
        <begin position="1"/>
        <end position="23"/>
    </location>
</feature>
<evidence type="ECO:0000313" key="3">
    <source>
        <dbReference type="EMBL" id="MSR94489.1"/>
    </source>
</evidence>
<evidence type="ECO:0000313" key="4">
    <source>
        <dbReference type="Proteomes" id="UP000434409"/>
    </source>
</evidence>
<organism evidence="3 4">
    <name type="scientific">Suipraeoptans intestinalis</name>
    <dbReference type="NCBI Taxonomy" id="2606628"/>
    <lineage>
        <taxon>Bacteria</taxon>
        <taxon>Bacillati</taxon>
        <taxon>Bacillota</taxon>
        <taxon>Clostridia</taxon>
        <taxon>Lachnospirales</taxon>
        <taxon>Lachnospiraceae</taxon>
        <taxon>Suipraeoptans</taxon>
    </lineage>
</organism>
<sequence length="81" mass="8786">MSQQKVDRYKKEKANRKQTLKKEKRKNMICRMAAAAAAVVVVGGIGYSIYHTQAEKAAKAGVQVDYTAVNELAAELAGASE</sequence>
<keyword evidence="2" id="KW-0472">Membrane</keyword>
<gene>
    <name evidence="3" type="ORF">FYJ34_09530</name>
</gene>
<dbReference type="RefSeq" id="WP_206671428.1">
    <property type="nucleotide sequence ID" value="NZ_VULY01000018.1"/>
</dbReference>
<dbReference type="Proteomes" id="UP000434409">
    <property type="component" value="Unassembled WGS sequence"/>
</dbReference>
<keyword evidence="4" id="KW-1185">Reference proteome</keyword>
<proteinExistence type="predicted"/>
<feature type="compositionally biased region" description="Basic and acidic residues" evidence="1">
    <location>
        <begin position="1"/>
        <end position="12"/>
    </location>
</feature>
<keyword evidence="2" id="KW-1133">Transmembrane helix</keyword>
<dbReference type="AlphaFoldDB" id="A0A6N7V1P3"/>
<accession>A0A6N7V1P3</accession>
<comment type="caution">
    <text evidence="3">The sequence shown here is derived from an EMBL/GenBank/DDBJ whole genome shotgun (WGS) entry which is preliminary data.</text>
</comment>